<feature type="non-terminal residue" evidence="1">
    <location>
        <position position="1"/>
    </location>
</feature>
<protein>
    <submittedName>
        <fullName evidence="1">Uncharacterized protein</fullName>
    </submittedName>
</protein>
<organism evidence="1">
    <name type="scientific">marine sediment metagenome</name>
    <dbReference type="NCBI Taxonomy" id="412755"/>
    <lineage>
        <taxon>unclassified sequences</taxon>
        <taxon>metagenomes</taxon>
        <taxon>ecological metagenomes</taxon>
    </lineage>
</organism>
<gene>
    <name evidence="1" type="ORF">LCGC14_2638570</name>
</gene>
<proteinExistence type="predicted"/>
<dbReference type="EMBL" id="LAZR01045445">
    <property type="protein sequence ID" value="KKK98855.1"/>
    <property type="molecule type" value="Genomic_DNA"/>
</dbReference>
<reference evidence="1" key="1">
    <citation type="journal article" date="2015" name="Nature">
        <title>Complex archaea that bridge the gap between prokaryotes and eukaryotes.</title>
        <authorList>
            <person name="Spang A."/>
            <person name="Saw J.H."/>
            <person name="Jorgensen S.L."/>
            <person name="Zaremba-Niedzwiedzka K."/>
            <person name="Martijn J."/>
            <person name="Lind A.E."/>
            <person name="van Eijk R."/>
            <person name="Schleper C."/>
            <person name="Guy L."/>
            <person name="Ettema T.J."/>
        </authorList>
    </citation>
    <scope>NUCLEOTIDE SEQUENCE</scope>
</reference>
<accession>A0A0F9AKR3</accession>
<comment type="caution">
    <text evidence="1">The sequence shown here is derived from an EMBL/GenBank/DDBJ whole genome shotgun (WGS) entry which is preliminary data.</text>
</comment>
<evidence type="ECO:0000313" key="1">
    <source>
        <dbReference type="EMBL" id="KKK98855.1"/>
    </source>
</evidence>
<sequence>QFIGITAVNTGGGYSAGTLDIWLDGGSQSDHPAQIAQSNITYWVGSNWFDVKTDNSDVLQGMSENSSNLLLFKTDTLHRFNKSTLKQVRGPGTSSKRSIVYFPQKDINIYFHGSVRDKTGFYLYDGRDAINISRAIQPFIDAILASNYPLVVAWPEGDVFRAYVGNISNQNSSNEAYNILDTNVVFSYSITDNKWSIDPIADAIKCAGTMRESNQPKLFLGNDSGEVFVTPSGYSFDGDPIRFVYETKVIYPRSSEVINFFTRLKIIARDAARVTVSYKLWGTPFDVDQTWTGLADLKRDMSDIEIPLGKSRGAGIQLRFEEYSAKEPVPTIEKITVFSTPDTLETPEKDKQ</sequence>
<name>A0A0F9AKR3_9ZZZZ</name>
<dbReference type="AlphaFoldDB" id="A0A0F9AKR3"/>